<dbReference type="InterPro" id="IPR012677">
    <property type="entry name" value="Nucleotide-bd_a/b_plait_sf"/>
</dbReference>
<sequence length="122" mass="13447">TITEEQLWARFAPCGPLLRIVVRCSRGQAINVLSEDFGWPFGPRDRKYATVEFSDSKAYLKALQLNGQLLDGAPMVVSTSPTDLPEAKELPCRTSDAPVQSSRIPQIPVNMPAINSINSPHR</sequence>
<dbReference type="SUPFAM" id="SSF54928">
    <property type="entry name" value="RNA-binding domain, RBD"/>
    <property type="match status" value="1"/>
</dbReference>
<reference evidence="4" key="1">
    <citation type="submission" date="2020-11" db="EMBL/GenBank/DDBJ databases">
        <authorList>
            <consortium name="DOE Joint Genome Institute"/>
            <person name="Ahrendt S."/>
            <person name="Riley R."/>
            <person name="Andreopoulos W."/>
            <person name="Labutti K."/>
            <person name="Pangilinan J."/>
            <person name="Ruiz-Duenas F.J."/>
            <person name="Barrasa J.M."/>
            <person name="Sanchez-Garcia M."/>
            <person name="Camarero S."/>
            <person name="Miyauchi S."/>
            <person name="Serrano A."/>
            <person name="Linde D."/>
            <person name="Babiker R."/>
            <person name="Drula E."/>
            <person name="Ayuso-Fernandez I."/>
            <person name="Pacheco R."/>
            <person name="Padilla G."/>
            <person name="Ferreira P."/>
            <person name="Barriuso J."/>
            <person name="Kellner H."/>
            <person name="Castanera R."/>
            <person name="Alfaro M."/>
            <person name="Ramirez L."/>
            <person name="Pisabarro A.G."/>
            <person name="Kuo A."/>
            <person name="Tritt A."/>
            <person name="Lipzen A."/>
            <person name="He G."/>
            <person name="Yan M."/>
            <person name="Ng V."/>
            <person name="Cullen D."/>
            <person name="Martin F."/>
            <person name="Rosso M.-N."/>
            <person name="Henrissat B."/>
            <person name="Hibbett D."/>
            <person name="Martinez A.T."/>
            <person name="Grigoriev I.V."/>
        </authorList>
    </citation>
    <scope>NUCLEOTIDE SEQUENCE</scope>
    <source>
        <strain evidence="4">MF-IS2</strain>
    </source>
</reference>
<gene>
    <name evidence="4" type="ORF">P691DRAFT_660928</name>
</gene>
<evidence type="ECO:0000256" key="2">
    <source>
        <dbReference type="SAM" id="MobiDB-lite"/>
    </source>
</evidence>
<dbReference type="OrthoDB" id="4726at2759"/>
<dbReference type="EMBL" id="MU151071">
    <property type="protein sequence ID" value="KAF9452494.1"/>
    <property type="molecule type" value="Genomic_DNA"/>
</dbReference>
<keyword evidence="5" id="KW-1185">Reference proteome</keyword>
<comment type="caution">
    <text evidence="4">The sequence shown here is derived from an EMBL/GenBank/DDBJ whole genome shotgun (WGS) entry which is preliminary data.</text>
</comment>
<dbReference type="CDD" id="cd00590">
    <property type="entry name" value="RRM_SF"/>
    <property type="match status" value="1"/>
</dbReference>
<evidence type="ECO:0000256" key="1">
    <source>
        <dbReference type="PROSITE-ProRule" id="PRU00176"/>
    </source>
</evidence>
<dbReference type="AlphaFoldDB" id="A0A9P5XKC1"/>
<dbReference type="Proteomes" id="UP000807342">
    <property type="component" value="Unassembled WGS sequence"/>
</dbReference>
<evidence type="ECO:0000313" key="4">
    <source>
        <dbReference type="EMBL" id="KAF9452494.1"/>
    </source>
</evidence>
<feature type="region of interest" description="Disordered" evidence="2">
    <location>
        <begin position="80"/>
        <end position="103"/>
    </location>
</feature>
<evidence type="ECO:0000313" key="5">
    <source>
        <dbReference type="Proteomes" id="UP000807342"/>
    </source>
</evidence>
<dbReference type="PROSITE" id="PS50102">
    <property type="entry name" value="RRM"/>
    <property type="match status" value="1"/>
</dbReference>
<keyword evidence="1" id="KW-0694">RNA-binding</keyword>
<protein>
    <recommendedName>
        <fullName evidence="3">RRM domain-containing protein</fullName>
    </recommendedName>
</protein>
<accession>A0A9P5XKC1</accession>
<name>A0A9P5XKC1_9AGAR</name>
<feature type="domain" description="RRM" evidence="3">
    <location>
        <begin position="1"/>
        <end position="82"/>
    </location>
</feature>
<dbReference type="InterPro" id="IPR000504">
    <property type="entry name" value="RRM_dom"/>
</dbReference>
<feature type="non-terminal residue" evidence="4">
    <location>
        <position position="1"/>
    </location>
</feature>
<proteinExistence type="predicted"/>
<organism evidence="4 5">
    <name type="scientific">Macrolepiota fuliginosa MF-IS2</name>
    <dbReference type="NCBI Taxonomy" id="1400762"/>
    <lineage>
        <taxon>Eukaryota</taxon>
        <taxon>Fungi</taxon>
        <taxon>Dikarya</taxon>
        <taxon>Basidiomycota</taxon>
        <taxon>Agaricomycotina</taxon>
        <taxon>Agaricomycetes</taxon>
        <taxon>Agaricomycetidae</taxon>
        <taxon>Agaricales</taxon>
        <taxon>Agaricineae</taxon>
        <taxon>Agaricaceae</taxon>
        <taxon>Macrolepiota</taxon>
    </lineage>
</organism>
<evidence type="ECO:0000259" key="3">
    <source>
        <dbReference type="PROSITE" id="PS50102"/>
    </source>
</evidence>
<dbReference type="InterPro" id="IPR035979">
    <property type="entry name" value="RBD_domain_sf"/>
</dbReference>
<dbReference type="Gene3D" id="3.30.70.330">
    <property type="match status" value="1"/>
</dbReference>
<dbReference type="GO" id="GO:0003723">
    <property type="term" value="F:RNA binding"/>
    <property type="evidence" value="ECO:0007669"/>
    <property type="project" value="UniProtKB-UniRule"/>
</dbReference>